<feature type="domain" description="RRM" evidence="5">
    <location>
        <begin position="135"/>
        <end position="217"/>
    </location>
</feature>
<protein>
    <recommendedName>
        <fullName evidence="5">RRM domain-containing protein</fullName>
    </recommendedName>
</protein>
<dbReference type="InterPro" id="IPR000504">
    <property type="entry name" value="RRM_dom"/>
</dbReference>
<proteinExistence type="predicted"/>
<feature type="region of interest" description="Disordered" evidence="4">
    <location>
        <begin position="1"/>
        <end position="130"/>
    </location>
</feature>
<feature type="coiled-coil region" evidence="3">
    <location>
        <begin position="226"/>
        <end position="253"/>
    </location>
</feature>
<name>A0AAV5A9A6_9AGAM</name>
<dbReference type="Gene3D" id="3.30.70.330">
    <property type="match status" value="1"/>
</dbReference>
<feature type="compositionally biased region" description="Basic residues" evidence="4">
    <location>
        <begin position="1"/>
        <end position="14"/>
    </location>
</feature>
<dbReference type="PANTHER" id="PTHR23236:SF51">
    <property type="entry name" value="NUCLEOLAR PROTEIN 6"/>
    <property type="match status" value="1"/>
</dbReference>
<dbReference type="InterPro" id="IPR034228">
    <property type="entry name" value="Nop6_RRM"/>
</dbReference>
<evidence type="ECO:0000256" key="3">
    <source>
        <dbReference type="SAM" id="Coils"/>
    </source>
</evidence>
<dbReference type="Proteomes" id="UP001050691">
    <property type="component" value="Unassembled WGS sequence"/>
</dbReference>
<dbReference type="SMART" id="SM00360">
    <property type="entry name" value="RRM"/>
    <property type="match status" value="1"/>
</dbReference>
<keyword evidence="1 2" id="KW-0694">RNA-binding</keyword>
<feature type="compositionally biased region" description="Basic residues" evidence="4">
    <location>
        <begin position="295"/>
        <end position="304"/>
    </location>
</feature>
<dbReference type="PROSITE" id="PS50102">
    <property type="entry name" value="RRM"/>
    <property type="match status" value="1"/>
</dbReference>
<evidence type="ECO:0000313" key="6">
    <source>
        <dbReference type="EMBL" id="GJJ09799.1"/>
    </source>
</evidence>
<evidence type="ECO:0000256" key="2">
    <source>
        <dbReference type="PROSITE-ProRule" id="PRU00176"/>
    </source>
</evidence>
<feature type="compositionally biased region" description="Basic and acidic residues" evidence="4">
    <location>
        <begin position="80"/>
        <end position="94"/>
    </location>
</feature>
<dbReference type="AlphaFoldDB" id="A0AAV5A9A6"/>
<sequence>MSAPKLTKKQKKGLAFRERKNQKSNGISQEELAFPETDLLVGEEEQPDESELNTHTQSHQINLETKKKDENSTNLGKRKRGDEAKLDREAEETVTKQPTKKKKRQKVKDENDDESMSEKGTDKKSDSKDTSKSRFILFVGNLKYTTSIDAIQEHFSKCDPPPKIRLLTPKPKTPGATSKSKGCAFLEFSHRNALQQGLKLHASTLDGRRINVELTAGGGGKSENRVKKVQARNKQLLEQRKEVIRKKADAGEDVDTIVVAPPQRHSTTSGLDHVPKAKRTWSVPQGDETTERGGTKKRGKKIKSSRSWGTGANAITVG</sequence>
<comment type="caution">
    <text evidence="6">The sequence shown here is derived from an EMBL/GenBank/DDBJ whole genome shotgun (WGS) entry which is preliminary data.</text>
</comment>
<dbReference type="InterPro" id="IPR012677">
    <property type="entry name" value="Nucleotide-bd_a/b_plait_sf"/>
</dbReference>
<keyword evidence="3" id="KW-0175">Coiled coil</keyword>
<dbReference type="Pfam" id="PF00076">
    <property type="entry name" value="RRM_1"/>
    <property type="match status" value="1"/>
</dbReference>
<feature type="compositionally biased region" description="Basic and acidic residues" evidence="4">
    <location>
        <begin position="116"/>
        <end position="130"/>
    </location>
</feature>
<dbReference type="SUPFAM" id="SSF54928">
    <property type="entry name" value="RNA-binding domain, RBD"/>
    <property type="match status" value="1"/>
</dbReference>
<keyword evidence="7" id="KW-1185">Reference proteome</keyword>
<dbReference type="PANTHER" id="PTHR23236">
    <property type="entry name" value="EUKARYOTIC TRANSLATION INITIATION FACTOR 4B/4H"/>
    <property type="match status" value="1"/>
</dbReference>
<dbReference type="InterPro" id="IPR035979">
    <property type="entry name" value="RBD_domain_sf"/>
</dbReference>
<dbReference type="CDD" id="cd12400">
    <property type="entry name" value="RRM_Nop6"/>
    <property type="match status" value="1"/>
</dbReference>
<evidence type="ECO:0000313" key="7">
    <source>
        <dbReference type="Proteomes" id="UP001050691"/>
    </source>
</evidence>
<evidence type="ECO:0000259" key="5">
    <source>
        <dbReference type="PROSITE" id="PS50102"/>
    </source>
</evidence>
<feature type="region of interest" description="Disordered" evidence="4">
    <location>
        <begin position="257"/>
        <end position="318"/>
    </location>
</feature>
<dbReference type="GO" id="GO:0019843">
    <property type="term" value="F:rRNA binding"/>
    <property type="evidence" value="ECO:0007669"/>
    <property type="project" value="TreeGrafter"/>
</dbReference>
<dbReference type="EMBL" id="BPWL01000004">
    <property type="protein sequence ID" value="GJJ09799.1"/>
    <property type="molecule type" value="Genomic_DNA"/>
</dbReference>
<feature type="compositionally biased region" description="Acidic residues" evidence="4">
    <location>
        <begin position="41"/>
        <end position="51"/>
    </location>
</feature>
<reference evidence="6" key="1">
    <citation type="submission" date="2021-10" db="EMBL/GenBank/DDBJ databases">
        <title>De novo Genome Assembly of Clathrus columnatus (Basidiomycota, Fungi) Using Illumina and Nanopore Sequence Data.</title>
        <authorList>
            <person name="Ogiso-Tanaka E."/>
            <person name="Itagaki H."/>
            <person name="Hosoya T."/>
            <person name="Hosaka K."/>
        </authorList>
    </citation>
    <scope>NUCLEOTIDE SEQUENCE</scope>
    <source>
        <strain evidence="6">MO-923</strain>
    </source>
</reference>
<accession>A0AAV5A9A6</accession>
<gene>
    <name evidence="6" type="ORF">Clacol_004023</name>
</gene>
<dbReference type="GO" id="GO:0005730">
    <property type="term" value="C:nucleolus"/>
    <property type="evidence" value="ECO:0007669"/>
    <property type="project" value="TreeGrafter"/>
</dbReference>
<evidence type="ECO:0000256" key="4">
    <source>
        <dbReference type="SAM" id="MobiDB-lite"/>
    </source>
</evidence>
<evidence type="ECO:0000256" key="1">
    <source>
        <dbReference type="ARBA" id="ARBA00022884"/>
    </source>
</evidence>
<feature type="compositionally biased region" description="Polar residues" evidence="4">
    <location>
        <begin position="53"/>
        <end position="63"/>
    </location>
</feature>
<organism evidence="6 7">
    <name type="scientific">Clathrus columnatus</name>
    <dbReference type="NCBI Taxonomy" id="1419009"/>
    <lineage>
        <taxon>Eukaryota</taxon>
        <taxon>Fungi</taxon>
        <taxon>Dikarya</taxon>
        <taxon>Basidiomycota</taxon>
        <taxon>Agaricomycotina</taxon>
        <taxon>Agaricomycetes</taxon>
        <taxon>Phallomycetidae</taxon>
        <taxon>Phallales</taxon>
        <taxon>Clathraceae</taxon>
        <taxon>Clathrus</taxon>
    </lineage>
</organism>
<dbReference type="GO" id="GO:0042274">
    <property type="term" value="P:ribosomal small subunit biogenesis"/>
    <property type="evidence" value="ECO:0007669"/>
    <property type="project" value="TreeGrafter"/>
</dbReference>